<comment type="caution">
    <text evidence="1">The sequence shown here is derived from an EMBL/GenBank/DDBJ whole genome shotgun (WGS) entry which is preliminary data.</text>
</comment>
<protein>
    <submittedName>
        <fullName evidence="1">Uncharacterized protein</fullName>
    </submittedName>
</protein>
<dbReference type="Proteomes" id="UP000197138">
    <property type="component" value="Unassembled WGS sequence"/>
</dbReference>
<evidence type="ECO:0000313" key="2">
    <source>
        <dbReference type="Proteomes" id="UP000197138"/>
    </source>
</evidence>
<sequence length="116" mass="12600">MYTDLCGSSSWTSPKQRSPETVLDHISAARCGHEQVPLELTPVGEFLVLLSYLPTKTIPLNSSIGELEEEDIPTGVPVLICEGAARRGGGAKKRLSVTSLTKKTRNQLRLLDVNDP</sequence>
<evidence type="ECO:0000313" key="1">
    <source>
        <dbReference type="EMBL" id="OWM76846.1"/>
    </source>
</evidence>
<dbReference type="AlphaFoldDB" id="A0A218WW44"/>
<organism evidence="1 2">
    <name type="scientific">Punica granatum</name>
    <name type="common">Pomegranate</name>
    <dbReference type="NCBI Taxonomy" id="22663"/>
    <lineage>
        <taxon>Eukaryota</taxon>
        <taxon>Viridiplantae</taxon>
        <taxon>Streptophyta</taxon>
        <taxon>Embryophyta</taxon>
        <taxon>Tracheophyta</taxon>
        <taxon>Spermatophyta</taxon>
        <taxon>Magnoliopsida</taxon>
        <taxon>eudicotyledons</taxon>
        <taxon>Gunneridae</taxon>
        <taxon>Pentapetalae</taxon>
        <taxon>rosids</taxon>
        <taxon>malvids</taxon>
        <taxon>Myrtales</taxon>
        <taxon>Lythraceae</taxon>
        <taxon>Punica</taxon>
    </lineage>
</organism>
<gene>
    <name evidence="1" type="ORF">CDL15_Pgr015105</name>
</gene>
<proteinExistence type="predicted"/>
<dbReference type="EMBL" id="MTKT01002956">
    <property type="protein sequence ID" value="OWM76846.1"/>
    <property type="molecule type" value="Genomic_DNA"/>
</dbReference>
<reference evidence="2" key="1">
    <citation type="journal article" date="2017" name="Plant J.">
        <title>The pomegranate (Punica granatum L.) genome and the genomics of punicalagin biosynthesis.</title>
        <authorList>
            <person name="Qin G."/>
            <person name="Xu C."/>
            <person name="Ming R."/>
            <person name="Tang H."/>
            <person name="Guyot R."/>
            <person name="Kramer E.M."/>
            <person name="Hu Y."/>
            <person name="Yi X."/>
            <person name="Qi Y."/>
            <person name="Xu X."/>
            <person name="Gao Z."/>
            <person name="Pan H."/>
            <person name="Jian J."/>
            <person name="Tian Y."/>
            <person name="Yue Z."/>
            <person name="Xu Y."/>
        </authorList>
    </citation>
    <scope>NUCLEOTIDE SEQUENCE [LARGE SCALE GENOMIC DNA]</scope>
    <source>
        <strain evidence="2">cv. Dabenzi</strain>
    </source>
</reference>
<name>A0A218WW44_PUNGR</name>
<accession>A0A218WW44</accession>